<dbReference type="PANTHER" id="PTHR30273">
    <property type="entry name" value="PERIPLASMIC SIGNAL SENSOR AND SIGMA FACTOR ACTIVATOR FECR-RELATED"/>
    <property type="match status" value="1"/>
</dbReference>
<dbReference type="Proteomes" id="UP000778523">
    <property type="component" value="Unassembled WGS sequence"/>
</dbReference>
<dbReference type="PANTHER" id="PTHR30273:SF2">
    <property type="entry name" value="PROTEIN FECR"/>
    <property type="match status" value="1"/>
</dbReference>
<dbReference type="Gene3D" id="2.60.120.1440">
    <property type="match status" value="1"/>
</dbReference>
<dbReference type="PIRSF" id="PIRSF018266">
    <property type="entry name" value="FecR"/>
    <property type="match status" value="1"/>
</dbReference>
<dbReference type="Pfam" id="PF04773">
    <property type="entry name" value="FecR"/>
    <property type="match status" value="1"/>
</dbReference>
<keyword evidence="2" id="KW-0472">Membrane</keyword>
<comment type="caution">
    <text evidence="5">The sequence shown here is derived from an EMBL/GenBank/DDBJ whole genome shotgun (WGS) entry which is preliminary data.</text>
</comment>
<evidence type="ECO:0000313" key="5">
    <source>
        <dbReference type="EMBL" id="NSL53431.1"/>
    </source>
</evidence>
<reference evidence="5 6" key="1">
    <citation type="submission" date="2020-06" db="EMBL/GenBank/DDBJ databases">
        <title>Draft genome of Uliginosibacterium sp. IMCC34675.</title>
        <authorList>
            <person name="Song J."/>
        </authorList>
    </citation>
    <scope>NUCLEOTIDE SEQUENCE [LARGE SCALE GENOMIC DNA]</scope>
    <source>
        <strain evidence="5 6">IMCC34675</strain>
    </source>
</reference>
<feature type="transmembrane region" description="Helical" evidence="2">
    <location>
        <begin position="131"/>
        <end position="153"/>
    </location>
</feature>
<keyword evidence="2" id="KW-1133">Transmembrane helix</keyword>
<sequence length="384" mass="41514">MNSRSHDHAPAAAPDPAEDARDFDAFAQDQDPLDIEAATWALRRRNGLDAAGEAELADWLKADPRHGAALEDMEHTFDELRHLPDEHLASLRAGLGERAAGAPPQAPAPAWPPALPRPPARNGWRAWLQGGWLPQAMAAALACVVVAGAWLGWQQWQLQPGFVQAYATERGQQLSVSLPDAASQGSTLQLDTASRAEVRLFRDRREVHLQEGQVMFVVHPDAQRPFHVWAGGVRVTVVGTRFSVRHSQSGRDAGQTVVEVEEGRVRVAPASADARLASVELHAGQRVVADGRGQLSAPAALPPTAVAPWREGRVSFDQTPLADAIAEFERYGHTGLVVRDPAVAALPVGGSYTLRQFQQFARALPQLLPVRLESHGALTEVVAR</sequence>
<name>A0ABX2IAS2_9RHOO</name>
<evidence type="ECO:0000256" key="1">
    <source>
        <dbReference type="SAM" id="MobiDB-lite"/>
    </source>
</evidence>
<protein>
    <submittedName>
        <fullName evidence="5">FecR domain-containing protein</fullName>
    </submittedName>
</protein>
<dbReference type="InterPro" id="IPR012373">
    <property type="entry name" value="Ferrdict_sens_TM"/>
</dbReference>
<dbReference type="EMBL" id="JABCSC020000001">
    <property type="protein sequence ID" value="NSL53431.1"/>
    <property type="molecule type" value="Genomic_DNA"/>
</dbReference>
<feature type="domain" description="FecR N-terminal" evidence="4">
    <location>
        <begin position="36"/>
        <end position="75"/>
    </location>
</feature>
<keyword evidence="6" id="KW-1185">Reference proteome</keyword>
<dbReference type="RefSeq" id="WP_170019460.1">
    <property type="nucleotide sequence ID" value="NZ_JABCSC020000001.1"/>
</dbReference>
<evidence type="ECO:0000256" key="2">
    <source>
        <dbReference type="SAM" id="Phobius"/>
    </source>
</evidence>
<dbReference type="Pfam" id="PF16220">
    <property type="entry name" value="DUF4880"/>
    <property type="match status" value="1"/>
</dbReference>
<feature type="region of interest" description="Disordered" evidence="1">
    <location>
        <begin position="1"/>
        <end position="30"/>
    </location>
</feature>
<dbReference type="InterPro" id="IPR006860">
    <property type="entry name" value="FecR"/>
</dbReference>
<feature type="domain" description="FecR protein" evidence="3">
    <location>
        <begin position="166"/>
        <end position="266"/>
    </location>
</feature>
<gene>
    <name evidence="5" type="ORF">HJ583_000185</name>
</gene>
<accession>A0ABX2IAS2</accession>
<evidence type="ECO:0000259" key="4">
    <source>
        <dbReference type="Pfam" id="PF16220"/>
    </source>
</evidence>
<evidence type="ECO:0000259" key="3">
    <source>
        <dbReference type="Pfam" id="PF04773"/>
    </source>
</evidence>
<dbReference type="InterPro" id="IPR032623">
    <property type="entry name" value="FecR_N"/>
</dbReference>
<evidence type="ECO:0000313" key="6">
    <source>
        <dbReference type="Proteomes" id="UP000778523"/>
    </source>
</evidence>
<keyword evidence="2" id="KW-0812">Transmembrane</keyword>
<organism evidence="5 6">
    <name type="scientific">Uliginosibacterium aquaticum</name>
    <dbReference type="NCBI Taxonomy" id="2731212"/>
    <lineage>
        <taxon>Bacteria</taxon>
        <taxon>Pseudomonadati</taxon>
        <taxon>Pseudomonadota</taxon>
        <taxon>Betaproteobacteria</taxon>
        <taxon>Rhodocyclales</taxon>
        <taxon>Zoogloeaceae</taxon>
        <taxon>Uliginosibacterium</taxon>
    </lineage>
</organism>
<proteinExistence type="predicted"/>